<evidence type="ECO:0008006" key="4">
    <source>
        <dbReference type="Google" id="ProtNLM"/>
    </source>
</evidence>
<feature type="transmembrane region" description="Helical" evidence="1">
    <location>
        <begin position="235"/>
        <end position="258"/>
    </location>
</feature>
<gene>
    <name evidence="2" type="ORF">A2196_02425</name>
</gene>
<accession>A0A1F5HCB6</accession>
<dbReference type="Proteomes" id="UP000176751">
    <property type="component" value="Unassembled WGS sequence"/>
</dbReference>
<comment type="caution">
    <text evidence="2">The sequence shown here is derived from an EMBL/GenBank/DDBJ whole genome shotgun (WGS) entry which is preliminary data.</text>
</comment>
<dbReference type="InterPro" id="IPR010390">
    <property type="entry name" value="ABC-2_transporter-like"/>
</dbReference>
<feature type="transmembrane region" description="Helical" evidence="1">
    <location>
        <begin position="157"/>
        <end position="175"/>
    </location>
</feature>
<name>A0A1F5HCB6_9BACT</name>
<dbReference type="EMBL" id="MFCA01000025">
    <property type="protein sequence ID" value="OGE01719.1"/>
    <property type="molecule type" value="Genomic_DNA"/>
</dbReference>
<keyword evidence="1" id="KW-0812">Transmembrane</keyword>
<keyword evidence="1" id="KW-1133">Transmembrane helix</keyword>
<feature type="transmembrane region" description="Helical" evidence="1">
    <location>
        <begin position="187"/>
        <end position="214"/>
    </location>
</feature>
<feature type="transmembrane region" description="Helical" evidence="1">
    <location>
        <begin position="270"/>
        <end position="290"/>
    </location>
</feature>
<organism evidence="2 3">
    <name type="scientific">Candidatus Curtissbacteria bacterium RIFOXYA1_FULL_41_14</name>
    <dbReference type="NCBI Taxonomy" id="1797737"/>
    <lineage>
        <taxon>Bacteria</taxon>
        <taxon>Candidatus Curtissiibacteriota</taxon>
    </lineage>
</organism>
<dbReference type="Pfam" id="PF06182">
    <property type="entry name" value="ABC2_membrane_6"/>
    <property type="match status" value="1"/>
</dbReference>
<evidence type="ECO:0000313" key="3">
    <source>
        <dbReference type="Proteomes" id="UP000176751"/>
    </source>
</evidence>
<dbReference type="PANTHER" id="PTHR36833">
    <property type="entry name" value="SLR0610 PROTEIN-RELATED"/>
    <property type="match status" value="1"/>
</dbReference>
<dbReference type="STRING" id="1797737.A2196_02425"/>
<evidence type="ECO:0000313" key="2">
    <source>
        <dbReference type="EMBL" id="OGE01719.1"/>
    </source>
</evidence>
<feature type="transmembrane region" description="Helical" evidence="1">
    <location>
        <begin position="100"/>
        <end position="121"/>
    </location>
</feature>
<keyword evidence="1" id="KW-0472">Membrane</keyword>
<proteinExistence type="predicted"/>
<sequence>MKPGEANINFKFQPVLDKVETRPGISNVKLHLPAGRQEFQIMKYLRVWTRLAKMRFREYYIESRLHSIFLISGKLIRFSFFFIFIIALLTKTQTLAGFSLYQTLLFFMTFNLIDIVSQFFLRSAYAIGWMINKGEIDYILTQPVNTLFRIVSDIIDLLDLATLVPVVIVLGIIVARLETSITFYNFIFYLLLCFNALLIAFSIHVVIIALSILTQEISSEIWVYRDLMTMGRFPVDIYSSLVQFVLTFIIPIAVMVSIPAKVLLGILSWQWILISFAIGLTFFGIGIKFWHFALRRYSSIST</sequence>
<feature type="transmembrane region" description="Helical" evidence="1">
    <location>
        <begin position="65"/>
        <end position="88"/>
    </location>
</feature>
<dbReference type="PANTHER" id="PTHR36833:SF1">
    <property type="entry name" value="INTEGRAL MEMBRANE TRANSPORT PROTEIN"/>
    <property type="match status" value="1"/>
</dbReference>
<dbReference type="AlphaFoldDB" id="A0A1F5HCB6"/>
<protein>
    <recommendedName>
        <fullName evidence="4">ABC transporter permease</fullName>
    </recommendedName>
</protein>
<reference evidence="2 3" key="1">
    <citation type="journal article" date="2016" name="Nat. Commun.">
        <title>Thousands of microbial genomes shed light on interconnected biogeochemical processes in an aquifer system.</title>
        <authorList>
            <person name="Anantharaman K."/>
            <person name="Brown C.T."/>
            <person name="Hug L.A."/>
            <person name="Sharon I."/>
            <person name="Castelle C.J."/>
            <person name="Probst A.J."/>
            <person name="Thomas B.C."/>
            <person name="Singh A."/>
            <person name="Wilkins M.J."/>
            <person name="Karaoz U."/>
            <person name="Brodie E.L."/>
            <person name="Williams K.H."/>
            <person name="Hubbard S.S."/>
            <person name="Banfield J.F."/>
        </authorList>
    </citation>
    <scope>NUCLEOTIDE SEQUENCE [LARGE SCALE GENOMIC DNA]</scope>
</reference>
<evidence type="ECO:0000256" key="1">
    <source>
        <dbReference type="SAM" id="Phobius"/>
    </source>
</evidence>